<feature type="domain" description="Anaphase-promoting complex subunit 1 N-terminal" evidence="6">
    <location>
        <begin position="39"/>
        <end position="129"/>
    </location>
</feature>
<feature type="compositionally biased region" description="Pro residues" evidence="5">
    <location>
        <begin position="636"/>
        <end position="647"/>
    </location>
</feature>
<sequence>MDPQAAPTPGMDPQTAPAAEGPGVLAATLDDLEGGWHGAYTAGASVVWTLNGRFVRRLQFDAAADVEHVVFARFGGEDGAAAQVALCVFQVDSVGIHYRAGEGFRVALPFSVCSVHALHSGLLVQRRTTAAAAGADGSDGALFGAQLPTLFSLLGPRSEFKMLGLSRDLDQARQREGRALVLSPTPPRAMADGDGGGGGGGGGAIPVFNEPAVVLVGVAASRHNAAAQFVLCWDAGTRRHLVYQCTVMGPAADGVGDGGDGGGGGGGGGGLAETPAAAAAAFASGSGSDSGAGQLAATRPRLARQASLSVQRRASVAASAAAKRRSGYTSAVKNDRRSSMLGRVSFGDSPGPSYHYAADVFREQRRMRAEAVLRLCWTGRPAQAMDAAICVVQAPAGRSVVCVLVRAAATVVGLDAATFDEEFRHPARAMAPVRAAWPGMDDLLIVSPAGAPQLVVGGGGGGKPVPLPRLCAAPAAGIAYTRGEWAALDTRGGLVVASTRVRISRLALAACGALSCVLSRAAYAQLWRSAVASLAGVQTAAAEIERLVALVLHGSDRGSPAVTLPARAKAELRDRAPAALYALRLVYEDAALCRSEPPARLAAVGELLVRFASQHGLAPAHAALLRTGLHAHDRTPPPQQPLPPPAPSSSSSSSSSSRQRAADRGPAICPSFTRWALAALAGGSRPAPFYTLAQTGTLFGISDAEPAWGAHGLLRLLGAVADMLYQLAAARDAALVLRRLAADPTPQILLQQLAPDMHWLVTAVVARLQRQCHASWPPAVLALLGRHDVVANAGLGPLPPPPPPHARFQQAAQSQEPGPRTVTELCDEAVDHAAQAGAAPRLAARAHEFSQLAFSRDLRLDEAERLLDTSAAVHTTTDADAPGDGGGDDASSPKARFLDALSRRVLALPPGQSLLRYSTRELSQLGAFAIARPEVAARFRGQKTAAVWDRGEADVGWPLFHSGVAAALSIERDQLARAHPSWVLLNWPAEPALEQDPAEDSDAQRAFADALALHAGFLLGMGLLPRPGDGPEDAAAAAATAATGPLCNMPPWQAFKYLSRRHGLTSIALLLGCACAHRGSMSGSVSKILSLHIPVLLPPGSSELMLLSYGTQAAAMLGLGLLFMRSQNRRMVEVMLHELAAVRAAPQPDAPDCSDPADPTESTAECYSLAAGFALGLVVLGRGMSARALADLNLLDSLSEAIAGPGAGPGTDPCGPASGAAAANEAVGMLGRMSISGGHVSSLGAIAAVGLVFLGTNYAPAAQRLALPQEQQHLRATDPFVVLWKTLMRALIMLDHVQPTREWVESAVPRACRPPADGQPLPPDLCRIRLHAVAAACFAVALKYVGTEDQRAHATILARFDEAEAIVARPALGYEPSLTRAAAQSCLDALCIAAALVVAGSGDIATMQRLRVLHGASPGRTYGNHMASHMALGILFLGGGARFTMGRSPESMALLLVSLFPRFPQHFADNREHLQAWRHLWALCVVPRCLAVRDVVTGDMCQGAVVTLTGLLPDGAARSADVVPPTPFPSLAGVQAAAVAAPGYLPLRIDLSPRSHARSLLLRRRVLYMQPLPAAEDAPLQRYLGWLAETKALVARACERLARADYIARSPGEDAASVVRAVERLRVCVLASRRALAAHPGGDRQEAGDRHGGAWAEETYLAWLSVRGLVLTMGRSDAVRRMLARYWTGGSQQPEDAFGSAAAFACIGGLLHAALDPPTPADAMELAKRVPVSQLVDHVLGGS</sequence>
<keyword evidence="2" id="KW-0132">Cell division</keyword>
<keyword evidence="4" id="KW-0131">Cell cycle</keyword>
<dbReference type="PANTHER" id="PTHR12827">
    <property type="entry name" value="MEIOTIC CHECKPOINT REGULATOR TSG24 FAMILY MEMBER"/>
    <property type="match status" value="1"/>
</dbReference>
<dbReference type="GO" id="GO:0070979">
    <property type="term" value="P:protein K11-linked ubiquitination"/>
    <property type="evidence" value="ECO:0007669"/>
    <property type="project" value="TreeGrafter"/>
</dbReference>
<dbReference type="GO" id="GO:0051301">
    <property type="term" value="P:cell division"/>
    <property type="evidence" value="ECO:0007669"/>
    <property type="project" value="UniProtKB-KW"/>
</dbReference>
<evidence type="ECO:0000259" key="6">
    <source>
        <dbReference type="Pfam" id="PF12859"/>
    </source>
</evidence>
<evidence type="ECO:0000256" key="2">
    <source>
        <dbReference type="ARBA" id="ARBA00022618"/>
    </source>
</evidence>
<keyword evidence="8" id="KW-1185">Reference proteome</keyword>
<protein>
    <submittedName>
        <fullName evidence="7">Anaphase-promoting complex subunit 1</fullName>
    </submittedName>
</protein>
<evidence type="ECO:0000313" key="7">
    <source>
        <dbReference type="EMBL" id="KAJ2782495.1"/>
    </source>
</evidence>
<comment type="similarity">
    <text evidence="1">Belongs to the APC1 family.</text>
</comment>
<dbReference type="Gene3D" id="1.25.10.10">
    <property type="entry name" value="Leucine-rich Repeat Variant"/>
    <property type="match status" value="1"/>
</dbReference>
<dbReference type="GO" id="GO:0060090">
    <property type="term" value="F:molecular adaptor activity"/>
    <property type="evidence" value="ECO:0007669"/>
    <property type="project" value="TreeGrafter"/>
</dbReference>
<dbReference type="EMBL" id="JANBUL010000071">
    <property type="protein sequence ID" value="KAJ2782495.1"/>
    <property type="molecule type" value="Genomic_DNA"/>
</dbReference>
<organism evidence="7 8">
    <name type="scientific">Coemansia javaensis</name>
    <dbReference type="NCBI Taxonomy" id="2761396"/>
    <lineage>
        <taxon>Eukaryota</taxon>
        <taxon>Fungi</taxon>
        <taxon>Fungi incertae sedis</taxon>
        <taxon>Zoopagomycota</taxon>
        <taxon>Kickxellomycotina</taxon>
        <taxon>Kickxellomycetes</taxon>
        <taxon>Kickxellales</taxon>
        <taxon>Kickxellaceae</taxon>
        <taxon>Coemansia</taxon>
    </lineage>
</organism>
<name>A0A9W8HCQ4_9FUNG</name>
<dbReference type="OrthoDB" id="26401at2759"/>
<dbReference type="Proteomes" id="UP001140217">
    <property type="component" value="Unassembled WGS sequence"/>
</dbReference>
<proteinExistence type="inferred from homology"/>
<keyword evidence="3" id="KW-0498">Mitosis</keyword>
<dbReference type="GO" id="GO:0007091">
    <property type="term" value="P:metaphase/anaphase transition of mitotic cell cycle"/>
    <property type="evidence" value="ECO:0007669"/>
    <property type="project" value="TreeGrafter"/>
</dbReference>
<dbReference type="InterPro" id="IPR049255">
    <property type="entry name" value="Apc1_N"/>
</dbReference>
<reference evidence="7" key="1">
    <citation type="submission" date="2022-07" db="EMBL/GenBank/DDBJ databases">
        <title>Phylogenomic reconstructions and comparative analyses of Kickxellomycotina fungi.</title>
        <authorList>
            <person name="Reynolds N.K."/>
            <person name="Stajich J.E."/>
            <person name="Barry K."/>
            <person name="Grigoriev I.V."/>
            <person name="Crous P."/>
            <person name="Smith M.E."/>
        </authorList>
    </citation>
    <scope>NUCLEOTIDE SEQUENCE</scope>
    <source>
        <strain evidence="7">NBRC 105414</strain>
    </source>
</reference>
<gene>
    <name evidence="7" type="primary">APC1</name>
    <name evidence="7" type="ORF">H4R18_002247</name>
</gene>
<feature type="region of interest" description="Disordered" evidence="5">
    <location>
        <begin position="873"/>
        <end position="894"/>
    </location>
</feature>
<dbReference type="PANTHER" id="PTHR12827:SF3">
    <property type="entry name" value="ANAPHASE-PROMOTING COMPLEX SUBUNIT 1"/>
    <property type="match status" value="1"/>
</dbReference>
<dbReference type="Pfam" id="PF12859">
    <property type="entry name" value="ANAPC1"/>
    <property type="match status" value="1"/>
</dbReference>
<accession>A0A9W8HCQ4</accession>
<comment type="caution">
    <text evidence="7">The sequence shown here is derived from an EMBL/GenBank/DDBJ whole genome shotgun (WGS) entry which is preliminary data.</text>
</comment>
<evidence type="ECO:0000256" key="5">
    <source>
        <dbReference type="SAM" id="MobiDB-lite"/>
    </source>
</evidence>
<dbReference type="GO" id="GO:0031145">
    <property type="term" value="P:anaphase-promoting complex-dependent catabolic process"/>
    <property type="evidence" value="ECO:0007669"/>
    <property type="project" value="TreeGrafter"/>
</dbReference>
<feature type="region of interest" description="Disordered" evidence="5">
    <location>
        <begin position="1"/>
        <end position="20"/>
    </location>
</feature>
<dbReference type="InterPro" id="IPR011989">
    <property type="entry name" value="ARM-like"/>
</dbReference>
<evidence type="ECO:0000256" key="1">
    <source>
        <dbReference type="ARBA" id="ARBA00010547"/>
    </source>
</evidence>
<evidence type="ECO:0000256" key="4">
    <source>
        <dbReference type="ARBA" id="ARBA00023306"/>
    </source>
</evidence>
<evidence type="ECO:0000313" key="8">
    <source>
        <dbReference type="Proteomes" id="UP001140217"/>
    </source>
</evidence>
<feature type="compositionally biased region" description="Low complexity" evidence="5">
    <location>
        <begin position="648"/>
        <end position="657"/>
    </location>
</feature>
<evidence type="ECO:0000256" key="3">
    <source>
        <dbReference type="ARBA" id="ARBA00022776"/>
    </source>
</evidence>
<feature type="region of interest" description="Disordered" evidence="5">
    <location>
        <begin position="631"/>
        <end position="664"/>
    </location>
</feature>
<dbReference type="InterPro" id="IPR024990">
    <property type="entry name" value="Apc1"/>
</dbReference>
<dbReference type="GO" id="GO:0005680">
    <property type="term" value="C:anaphase-promoting complex"/>
    <property type="evidence" value="ECO:0007669"/>
    <property type="project" value="InterPro"/>
</dbReference>
<feature type="region of interest" description="Disordered" evidence="5">
    <location>
        <begin position="794"/>
        <end position="820"/>
    </location>
</feature>